<evidence type="ECO:0000313" key="1">
    <source>
        <dbReference type="EMBL" id="SHG45838.1"/>
    </source>
</evidence>
<accession>A0A1M5JZA1</accession>
<keyword evidence="2" id="KW-1185">Reference proteome</keyword>
<dbReference type="Pfam" id="PF13289">
    <property type="entry name" value="SIR2_2"/>
    <property type="match status" value="1"/>
</dbReference>
<proteinExistence type="predicted"/>
<dbReference type="OrthoDB" id="9808492at2"/>
<name>A0A1M5JZA1_9BACT</name>
<dbReference type="RefSeq" id="WP_073068020.1">
    <property type="nucleotide sequence ID" value="NZ_FQUS01000029.1"/>
</dbReference>
<reference evidence="1 2" key="1">
    <citation type="submission" date="2016-11" db="EMBL/GenBank/DDBJ databases">
        <authorList>
            <person name="Jaros S."/>
            <person name="Januszkiewicz K."/>
            <person name="Wedrychowicz H."/>
        </authorList>
    </citation>
    <scope>NUCLEOTIDE SEQUENCE [LARGE SCALE GENOMIC DNA]</scope>
    <source>
        <strain evidence="1 2">DSM 21986</strain>
    </source>
</reference>
<dbReference type="STRING" id="1194090.SAMN05443144_1291"/>
<dbReference type="Proteomes" id="UP000184041">
    <property type="component" value="Unassembled WGS sequence"/>
</dbReference>
<sequence length="379" mass="44414">MINKVTIDGETEEIEFPDELYEESDIDEVFRENESIPIERLGKYYLNENLNFLCGSGTSVSLGGETINDSDENPFNGVLNELREIDDPKDHIKQLIKYLDSDDLLEDKFDRINQEYLYYLNNVEDEDIAEEIKDYFEKILEQFIEGFIPFPKDYYQSKLEDHTLFINKIISRKEELNRPNIFTLNYDLAFENSCEKIGVSYNNGFRGTHLRKFDPDTFYNERYIKQDKTGKNKKLGTYLNLYKLHGSISWQYSDNLDDLYKIKEVQVSDNFDKDDFNYESLVIYPIQTKKSYSLDLPYSELFRYFSKNLSETQNTLVLVGYSFLDEHINDIIRTGLYNPNLTLIIHAYGIIDDNSGYFGHMVPLISEHIVPLSISDISG</sequence>
<gene>
    <name evidence="1" type="ORF">SAMN05443144_1291</name>
</gene>
<dbReference type="EMBL" id="FQUS01000029">
    <property type="protein sequence ID" value="SHG45838.1"/>
    <property type="molecule type" value="Genomic_DNA"/>
</dbReference>
<evidence type="ECO:0000313" key="2">
    <source>
        <dbReference type="Proteomes" id="UP000184041"/>
    </source>
</evidence>
<dbReference type="AlphaFoldDB" id="A0A1M5JZA1"/>
<protein>
    <submittedName>
        <fullName evidence="1">SIR2-like domain-containing protein</fullName>
    </submittedName>
</protein>
<organism evidence="1 2">
    <name type="scientific">Fodinibius roseus</name>
    <dbReference type="NCBI Taxonomy" id="1194090"/>
    <lineage>
        <taxon>Bacteria</taxon>
        <taxon>Pseudomonadati</taxon>
        <taxon>Balneolota</taxon>
        <taxon>Balneolia</taxon>
        <taxon>Balneolales</taxon>
        <taxon>Balneolaceae</taxon>
        <taxon>Fodinibius</taxon>
    </lineage>
</organism>